<organism evidence="1 2">
    <name type="scientific">Streptomyces canus</name>
    <dbReference type="NCBI Taxonomy" id="58343"/>
    <lineage>
        <taxon>Bacteria</taxon>
        <taxon>Bacillati</taxon>
        <taxon>Actinomycetota</taxon>
        <taxon>Actinomycetes</taxon>
        <taxon>Kitasatosporales</taxon>
        <taxon>Streptomycetaceae</taxon>
        <taxon>Streptomyces</taxon>
        <taxon>Streptomyces aurantiacus group</taxon>
    </lineage>
</organism>
<evidence type="ECO:0000313" key="2">
    <source>
        <dbReference type="Proteomes" id="UP001234216"/>
    </source>
</evidence>
<dbReference type="AlphaFoldDB" id="A0AAW8FTB6"/>
<comment type="caution">
    <text evidence="1">The sequence shown here is derived from an EMBL/GenBank/DDBJ whole genome shotgun (WGS) entry which is preliminary data.</text>
</comment>
<name>A0AAW8FTB6_9ACTN</name>
<sequence>MKRRSRLVALPAVDGKQYGYRVYAPGDALLADLFREVWRTTARARSRSWGLFDAAVIRQVG</sequence>
<dbReference type="Proteomes" id="UP001234216">
    <property type="component" value="Unassembled WGS sequence"/>
</dbReference>
<protein>
    <submittedName>
        <fullName evidence="1">Uncharacterized protein</fullName>
    </submittedName>
</protein>
<reference evidence="1" key="1">
    <citation type="submission" date="2023-07" db="EMBL/GenBank/DDBJ databases">
        <title>Comparative genomics of wheat-associated soil bacteria to identify genetic determinants of phenazine resistance.</title>
        <authorList>
            <person name="Mouncey N."/>
        </authorList>
    </citation>
    <scope>NUCLEOTIDE SEQUENCE</scope>
    <source>
        <strain evidence="1">V4I22</strain>
    </source>
</reference>
<accession>A0AAW8FTB6</accession>
<dbReference type="RefSeq" id="WP_306984520.1">
    <property type="nucleotide sequence ID" value="NZ_JAUSZV010000005.1"/>
</dbReference>
<evidence type="ECO:0000313" key="1">
    <source>
        <dbReference type="EMBL" id="MDQ0912292.1"/>
    </source>
</evidence>
<proteinExistence type="predicted"/>
<dbReference type="EMBL" id="JAUSZV010000005">
    <property type="protein sequence ID" value="MDQ0912292.1"/>
    <property type="molecule type" value="Genomic_DNA"/>
</dbReference>
<gene>
    <name evidence="1" type="ORF">QFZ22_008277</name>
</gene>